<dbReference type="Proteomes" id="UP001054252">
    <property type="component" value="Unassembled WGS sequence"/>
</dbReference>
<dbReference type="AlphaFoldDB" id="A0AAV5KB27"/>
<dbReference type="InterPro" id="IPR053284">
    <property type="entry name" value="RGS1-HXK1_interactor"/>
</dbReference>
<dbReference type="PANTHER" id="PTHR34554:SF2">
    <property type="entry name" value="RGS1-HXK1-INTERACTING PROTEIN 1"/>
    <property type="match status" value="1"/>
</dbReference>
<name>A0AAV5KB27_9ROSI</name>
<dbReference type="EMBL" id="BPVZ01000058">
    <property type="protein sequence ID" value="GKV21836.1"/>
    <property type="molecule type" value="Genomic_DNA"/>
</dbReference>
<sequence>MDGLREIPGREALKLRAEVASMASTLRQQRISLDKRIMKISELGIPV</sequence>
<evidence type="ECO:0000313" key="1">
    <source>
        <dbReference type="EMBL" id="GKV21836.1"/>
    </source>
</evidence>
<protein>
    <submittedName>
        <fullName evidence="1">Uncharacterized protein</fullName>
    </submittedName>
</protein>
<dbReference type="PANTHER" id="PTHR34554">
    <property type="entry name" value="RGS1-HXK1-INTERACTING PROTEIN 1"/>
    <property type="match status" value="1"/>
</dbReference>
<organism evidence="1 2">
    <name type="scientific">Rubroshorea leprosula</name>
    <dbReference type="NCBI Taxonomy" id="152421"/>
    <lineage>
        <taxon>Eukaryota</taxon>
        <taxon>Viridiplantae</taxon>
        <taxon>Streptophyta</taxon>
        <taxon>Embryophyta</taxon>
        <taxon>Tracheophyta</taxon>
        <taxon>Spermatophyta</taxon>
        <taxon>Magnoliopsida</taxon>
        <taxon>eudicotyledons</taxon>
        <taxon>Gunneridae</taxon>
        <taxon>Pentapetalae</taxon>
        <taxon>rosids</taxon>
        <taxon>malvids</taxon>
        <taxon>Malvales</taxon>
        <taxon>Dipterocarpaceae</taxon>
        <taxon>Rubroshorea</taxon>
    </lineage>
</organism>
<accession>A0AAV5KB27</accession>
<gene>
    <name evidence="1" type="ORF">SLEP1_g31776</name>
</gene>
<reference evidence="1 2" key="1">
    <citation type="journal article" date="2021" name="Commun. Biol.">
        <title>The genome of Shorea leprosula (Dipterocarpaceae) highlights the ecological relevance of drought in aseasonal tropical rainforests.</title>
        <authorList>
            <person name="Ng K.K.S."/>
            <person name="Kobayashi M.J."/>
            <person name="Fawcett J.A."/>
            <person name="Hatakeyama M."/>
            <person name="Paape T."/>
            <person name="Ng C.H."/>
            <person name="Ang C.C."/>
            <person name="Tnah L.H."/>
            <person name="Lee C.T."/>
            <person name="Nishiyama T."/>
            <person name="Sese J."/>
            <person name="O'Brien M.J."/>
            <person name="Copetti D."/>
            <person name="Mohd Noor M.I."/>
            <person name="Ong R.C."/>
            <person name="Putra M."/>
            <person name="Sireger I.Z."/>
            <person name="Indrioko S."/>
            <person name="Kosugi Y."/>
            <person name="Izuno A."/>
            <person name="Isagi Y."/>
            <person name="Lee S.L."/>
            <person name="Shimizu K.K."/>
        </authorList>
    </citation>
    <scope>NUCLEOTIDE SEQUENCE [LARGE SCALE GENOMIC DNA]</scope>
    <source>
        <strain evidence="1">214</strain>
    </source>
</reference>
<proteinExistence type="predicted"/>
<keyword evidence="2" id="KW-1185">Reference proteome</keyword>
<evidence type="ECO:0000313" key="2">
    <source>
        <dbReference type="Proteomes" id="UP001054252"/>
    </source>
</evidence>
<comment type="caution">
    <text evidence="1">The sequence shown here is derived from an EMBL/GenBank/DDBJ whole genome shotgun (WGS) entry which is preliminary data.</text>
</comment>